<dbReference type="PANTHER" id="PTHR13077">
    <property type="entry name" value="SELENOPROTEIN F"/>
    <property type="match status" value="1"/>
</dbReference>
<dbReference type="AlphaFoldDB" id="A0A1D1VRU7"/>
<evidence type="ECO:0008006" key="4">
    <source>
        <dbReference type="Google" id="ProtNLM"/>
    </source>
</evidence>
<dbReference type="GO" id="GO:0016491">
    <property type="term" value="F:oxidoreductase activity"/>
    <property type="evidence" value="ECO:0007669"/>
    <property type="project" value="TreeGrafter"/>
</dbReference>
<evidence type="ECO:0000313" key="2">
    <source>
        <dbReference type="EMBL" id="GAV04275.1"/>
    </source>
</evidence>
<organism evidence="2 3">
    <name type="scientific">Ramazzottius varieornatus</name>
    <name type="common">Water bear</name>
    <name type="synonym">Tardigrade</name>
    <dbReference type="NCBI Taxonomy" id="947166"/>
    <lineage>
        <taxon>Eukaryota</taxon>
        <taxon>Metazoa</taxon>
        <taxon>Ecdysozoa</taxon>
        <taxon>Tardigrada</taxon>
        <taxon>Eutardigrada</taxon>
        <taxon>Parachela</taxon>
        <taxon>Hypsibioidea</taxon>
        <taxon>Ramazzottiidae</taxon>
        <taxon>Ramazzottius</taxon>
    </lineage>
</organism>
<feature type="signal peptide" evidence="1">
    <location>
        <begin position="1"/>
        <end position="21"/>
    </location>
</feature>
<evidence type="ECO:0000256" key="1">
    <source>
        <dbReference type="SAM" id="SignalP"/>
    </source>
</evidence>
<feature type="chain" id="PRO_5008898766" description="Selenoprotein F/M domain-containing protein" evidence="1">
    <location>
        <begin position="22"/>
        <end position="94"/>
    </location>
</feature>
<keyword evidence="3" id="KW-1185">Reference proteome</keyword>
<dbReference type="EMBL" id="BDGG01000010">
    <property type="protein sequence ID" value="GAV04275.1"/>
    <property type="molecule type" value="Genomic_DNA"/>
</dbReference>
<accession>A0A1D1VRU7</accession>
<dbReference type="Proteomes" id="UP000186922">
    <property type="component" value="Unassembled WGS sequence"/>
</dbReference>
<dbReference type="InterPro" id="IPR039992">
    <property type="entry name" value="Sep15_SelM"/>
</dbReference>
<dbReference type="STRING" id="947166.A0A1D1VRU7"/>
<comment type="caution">
    <text evidence="2">The sequence shown here is derived from an EMBL/GenBank/DDBJ whole genome shotgun (WGS) entry which is preliminary data.</text>
</comment>
<proteinExistence type="predicted"/>
<reference evidence="2 3" key="1">
    <citation type="journal article" date="2016" name="Nat. Commun.">
        <title>Extremotolerant tardigrade genome and improved radiotolerance of human cultured cells by tardigrade-unique protein.</title>
        <authorList>
            <person name="Hashimoto T."/>
            <person name="Horikawa D.D."/>
            <person name="Saito Y."/>
            <person name="Kuwahara H."/>
            <person name="Kozuka-Hata H."/>
            <person name="Shin-I T."/>
            <person name="Minakuchi Y."/>
            <person name="Ohishi K."/>
            <person name="Motoyama A."/>
            <person name="Aizu T."/>
            <person name="Enomoto A."/>
            <person name="Kondo K."/>
            <person name="Tanaka S."/>
            <person name="Hara Y."/>
            <person name="Koshikawa S."/>
            <person name="Sagara H."/>
            <person name="Miura T."/>
            <person name="Yokobori S."/>
            <person name="Miyagawa K."/>
            <person name="Suzuki Y."/>
            <person name="Kubo T."/>
            <person name="Oyama M."/>
            <person name="Kohara Y."/>
            <person name="Fujiyama A."/>
            <person name="Arakawa K."/>
            <person name="Katayama T."/>
            <person name="Toyoda A."/>
            <person name="Kunieda T."/>
        </authorList>
    </citation>
    <scope>NUCLEOTIDE SEQUENCE [LARGE SCALE GENOMIC DNA]</scope>
    <source>
        <strain evidence="2 3">YOKOZUNA-1</strain>
    </source>
</reference>
<dbReference type="PANTHER" id="PTHR13077:SF6">
    <property type="entry name" value="SELENOPROTEIN F"/>
    <property type="match status" value="1"/>
</dbReference>
<evidence type="ECO:0000313" key="3">
    <source>
        <dbReference type="Proteomes" id="UP000186922"/>
    </source>
</evidence>
<keyword evidence="1" id="KW-0732">Signal</keyword>
<dbReference type="GO" id="GO:0005788">
    <property type="term" value="C:endoplasmic reticulum lumen"/>
    <property type="evidence" value="ECO:0007669"/>
    <property type="project" value="TreeGrafter"/>
</dbReference>
<sequence>MGAPKCRDLLIPCLMLLTGMAAPSMFTSASPSAEYCMDLGFQSNSLLCSSCDKLSDFDLEDELGEQCRSCCKSKDESKAEEAQKFASASIEVCG</sequence>
<gene>
    <name evidence="2" type="primary">RvY_14580-1</name>
    <name evidence="2" type="synonym">RvY_14580.1</name>
    <name evidence="2" type="ORF">RvY_14580</name>
</gene>
<protein>
    <recommendedName>
        <fullName evidence="4">Selenoprotein F/M domain-containing protein</fullName>
    </recommendedName>
</protein>
<name>A0A1D1VRU7_RAMVA</name>